<evidence type="ECO:0000256" key="4">
    <source>
        <dbReference type="HAMAP-Rule" id="MF_01201"/>
    </source>
</evidence>
<dbReference type="EC" id="5.1.1.1" evidence="4"/>
<dbReference type="EMBL" id="JACRSV010000002">
    <property type="protein sequence ID" value="MBC8559977.1"/>
    <property type="molecule type" value="Genomic_DNA"/>
</dbReference>
<comment type="catalytic activity">
    <reaction evidence="4">
        <text>L-alanine = D-alanine</text>
        <dbReference type="Rhea" id="RHEA:20249"/>
        <dbReference type="ChEBI" id="CHEBI:57416"/>
        <dbReference type="ChEBI" id="CHEBI:57972"/>
        <dbReference type="EC" id="5.1.1.1"/>
    </reaction>
</comment>
<keyword evidence="9" id="KW-1185">Reference proteome</keyword>
<feature type="active site" description="Proton acceptor; specific for D-alanine" evidence="4">
    <location>
        <position position="44"/>
    </location>
</feature>
<dbReference type="Gene3D" id="3.20.20.10">
    <property type="entry name" value="Alanine racemase"/>
    <property type="match status" value="1"/>
</dbReference>
<dbReference type="Pfam" id="PF00842">
    <property type="entry name" value="Ala_racemase_C"/>
    <property type="match status" value="1"/>
</dbReference>
<dbReference type="RefSeq" id="WP_249294947.1">
    <property type="nucleotide sequence ID" value="NZ_JACRSV010000002.1"/>
</dbReference>
<evidence type="ECO:0000259" key="7">
    <source>
        <dbReference type="SMART" id="SM01005"/>
    </source>
</evidence>
<dbReference type="PRINTS" id="PR00992">
    <property type="entry name" value="ALARACEMASE"/>
</dbReference>
<feature type="binding site" evidence="4 6">
    <location>
        <position position="320"/>
    </location>
    <ligand>
        <name>substrate</name>
    </ligand>
</feature>
<dbReference type="NCBIfam" id="TIGR00492">
    <property type="entry name" value="alr"/>
    <property type="match status" value="1"/>
</dbReference>
<dbReference type="PANTHER" id="PTHR30511">
    <property type="entry name" value="ALANINE RACEMASE"/>
    <property type="match status" value="1"/>
</dbReference>
<evidence type="ECO:0000256" key="2">
    <source>
        <dbReference type="ARBA" id="ARBA00022898"/>
    </source>
</evidence>
<dbReference type="Proteomes" id="UP000610760">
    <property type="component" value="Unassembled WGS sequence"/>
</dbReference>
<dbReference type="SUPFAM" id="SSF51419">
    <property type="entry name" value="PLP-binding barrel"/>
    <property type="match status" value="1"/>
</dbReference>
<dbReference type="SUPFAM" id="SSF50621">
    <property type="entry name" value="Alanine racemase C-terminal domain-like"/>
    <property type="match status" value="1"/>
</dbReference>
<evidence type="ECO:0000256" key="3">
    <source>
        <dbReference type="ARBA" id="ARBA00023235"/>
    </source>
</evidence>
<dbReference type="NCBIfam" id="NF033131">
    <property type="entry name" value="vanT-G-Cterm"/>
    <property type="match status" value="1"/>
</dbReference>
<evidence type="ECO:0000313" key="9">
    <source>
        <dbReference type="Proteomes" id="UP000610760"/>
    </source>
</evidence>
<dbReference type="GO" id="GO:0005829">
    <property type="term" value="C:cytosol"/>
    <property type="evidence" value="ECO:0007669"/>
    <property type="project" value="TreeGrafter"/>
</dbReference>
<feature type="modified residue" description="N6-(pyridoxal phosphate)lysine" evidence="4 5">
    <location>
        <position position="44"/>
    </location>
</feature>
<sequence length="380" mass="41885">MFFRKAGFQKGRAWIEISRENLRHNVGQLRALLPKECELMPVLKANAYGHGAAMIAKELQKLGVQAFCVATALEGVELRQSGIRGEILVLGYTHPEQFSLLRRHRLTQTVVDFDYAQVLNSYGKEIRVHIGVDTGMHRLGENWENLNRIRHLFHMRNLRVAGMFTHLCAADGENEEDQAFTAMQAQRFYRTVGNIETSECTSLKAHILGSYGLLHYPELAGNYARIGIALYGLLSSEEDLSRCPVNLRTVLSLKARVASVKELRAGESAGYNRAFTALRQTRTATLAIGYADGLPRALSCGVGSVLINGRRAPIIGKICMDQTLVDITGIPDVRPGDAAVVIGESGEESISACDLAKQAGTITNEILSRLGPRLERVLEK</sequence>
<evidence type="ECO:0000256" key="1">
    <source>
        <dbReference type="ARBA" id="ARBA00001933"/>
    </source>
</evidence>
<evidence type="ECO:0000313" key="8">
    <source>
        <dbReference type="EMBL" id="MBC8559977.1"/>
    </source>
</evidence>
<dbReference type="InterPro" id="IPR001608">
    <property type="entry name" value="Ala_racemase_N"/>
</dbReference>
<dbReference type="Gene3D" id="2.40.37.10">
    <property type="entry name" value="Lyase, Ornithine Decarboxylase, Chain A, domain 1"/>
    <property type="match status" value="1"/>
</dbReference>
<dbReference type="AlphaFoldDB" id="A0A926E2R7"/>
<keyword evidence="2 4" id="KW-0663">Pyridoxal phosphate</keyword>
<dbReference type="PANTHER" id="PTHR30511:SF0">
    <property type="entry name" value="ALANINE RACEMASE, CATABOLIC-RELATED"/>
    <property type="match status" value="1"/>
</dbReference>
<proteinExistence type="inferred from homology"/>
<feature type="domain" description="Alanine racemase C-terminal" evidence="7">
    <location>
        <begin position="250"/>
        <end position="379"/>
    </location>
</feature>
<dbReference type="Pfam" id="PF01168">
    <property type="entry name" value="Ala_racemase_N"/>
    <property type="match status" value="1"/>
</dbReference>
<dbReference type="InterPro" id="IPR009006">
    <property type="entry name" value="Ala_racemase/Decarboxylase_C"/>
</dbReference>
<dbReference type="InterPro" id="IPR011079">
    <property type="entry name" value="Ala_racemase_C"/>
</dbReference>
<dbReference type="SMART" id="SM01005">
    <property type="entry name" value="Ala_racemase_C"/>
    <property type="match status" value="1"/>
</dbReference>
<evidence type="ECO:0000256" key="6">
    <source>
        <dbReference type="PIRSR" id="PIRSR600821-52"/>
    </source>
</evidence>
<evidence type="ECO:0000256" key="5">
    <source>
        <dbReference type="PIRSR" id="PIRSR600821-50"/>
    </source>
</evidence>
<dbReference type="GO" id="GO:0008784">
    <property type="term" value="F:alanine racemase activity"/>
    <property type="evidence" value="ECO:0007669"/>
    <property type="project" value="UniProtKB-UniRule"/>
</dbReference>
<accession>A0A926E2R7</accession>
<gene>
    <name evidence="8" type="primary">vanT</name>
    <name evidence="8" type="ORF">H8710_07860</name>
</gene>
<dbReference type="FunFam" id="3.20.20.10:FF:000002">
    <property type="entry name" value="Alanine racemase"/>
    <property type="match status" value="1"/>
</dbReference>
<comment type="caution">
    <text evidence="8">The sequence shown here is derived from an EMBL/GenBank/DDBJ whole genome shotgun (WGS) entry which is preliminary data.</text>
</comment>
<dbReference type="GO" id="GO:0030170">
    <property type="term" value="F:pyridoxal phosphate binding"/>
    <property type="evidence" value="ECO:0007669"/>
    <property type="project" value="UniProtKB-UniRule"/>
</dbReference>
<comment type="similarity">
    <text evidence="4">Belongs to the alanine racemase family.</text>
</comment>
<comment type="pathway">
    <text evidence="4">Amino-acid biosynthesis; D-alanine biosynthesis; D-alanine from L-alanine: step 1/1.</text>
</comment>
<reference evidence="8" key="1">
    <citation type="submission" date="2020-08" db="EMBL/GenBank/DDBJ databases">
        <title>Genome public.</title>
        <authorList>
            <person name="Liu C."/>
            <person name="Sun Q."/>
        </authorList>
    </citation>
    <scope>NUCLEOTIDE SEQUENCE</scope>
    <source>
        <strain evidence="8">NSJ-33</strain>
    </source>
</reference>
<comment type="cofactor">
    <cofactor evidence="1 4 5">
        <name>pyridoxal 5'-phosphate</name>
        <dbReference type="ChEBI" id="CHEBI:597326"/>
    </cofactor>
</comment>
<organism evidence="8 9">
    <name type="scientific">Fumia xinanensis</name>
    <dbReference type="NCBI Taxonomy" id="2763659"/>
    <lineage>
        <taxon>Bacteria</taxon>
        <taxon>Bacillati</taxon>
        <taxon>Bacillota</taxon>
        <taxon>Clostridia</taxon>
        <taxon>Eubacteriales</taxon>
        <taxon>Oscillospiraceae</taxon>
        <taxon>Fumia</taxon>
    </lineage>
</organism>
<feature type="active site" description="Proton acceptor; specific for L-alanine" evidence="4">
    <location>
        <position position="271"/>
    </location>
</feature>
<feature type="binding site" evidence="4 6">
    <location>
        <position position="138"/>
    </location>
    <ligand>
        <name>substrate</name>
    </ligand>
</feature>
<comment type="function">
    <text evidence="4">Catalyzes the interconversion of L-alanine and D-alanine. May also act on other amino acids.</text>
</comment>
<dbReference type="InterPro" id="IPR000821">
    <property type="entry name" value="Ala_racemase"/>
</dbReference>
<name>A0A926E2R7_9FIRM</name>
<dbReference type="GO" id="GO:0030632">
    <property type="term" value="P:D-alanine biosynthetic process"/>
    <property type="evidence" value="ECO:0007669"/>
    <property type="project" value="UniProtKB-UniRule"/>
</dbReference>
<protein>
    <recommendedName>
        <fullName evidence="4">Alanine racemase</fullName>
        <ecNumber evidence="4">5.1.1.1</ecNumber>
    </recommendedName>
</protein>
<dbReference type="InterPro" id="IPR029066">
    <property type="entry name" value="PLP-binding_barrel"/>
</dbReference>
<keyword evidence="3 4" id="KW-0413">Isomerase</keyword>
<dbReference type="HAMAP" id="MF_01201">
    <property type="entry name" value="Ala_racemase"/>
    <property type="match status" value="1"/>
</dbReference>